<dbReference type="PANTHER" id="PTHR28286:SF2">
    <property type="entry name" value="BACTERIORHODOPSIN _OPSIN, NOPA (EUROFUNG)"/>
    <property type="match status" value="1"/>
</dbReference>
<sequence length="271" mass="29995">MAPLPDGFSYAEWNATYNALSFGIAAMGSATIFFWLQLPNVTKSYRTALTITGIVTLIATYHYIRIFNSWSEAFTVASKDGGDYAVQLTGAPFNDGYRYVDWLLTVPLLLIELILVMKLPREETVSLSWKLGLASALMVALGYPGEIQEDLAVRWFWWCLSMIPFCYVVFTLAVGLNEATSKQPSPAAASLASAARYLTVLSWCTYPFVYMVKSVGLAGPAATMYEQVGYSLLTSWPRPCLACSFGPLRLRSLQWRRVASCCLTESWGVAS</sequence>
<keyword evidence="5 11" id="KW-0812">Transmembrane</keyword>
<dbReference type="GO" id="GO:0007602">
    <property type="term" value="P:phototransduction"/>
    <property type="evidence" value="ECO:0007669"/>
    <property type="project" value="UniProtKB-KW"/>
</dbReference>
<evidence type="ECO:0000256" key="4">
    <source>
        <dbReference type="ARBA" id="ARBA00022606"/>
    </source>
</evidence>
<dbReference type="PROSITE" id="PS00950">
    <property type="entry name" value="BACTERIAL_OPSIN_1"/>
    <property type="match status" value="1"/>
</dbReference>
<accession>A0A813F7D0</accession>
<reference evidence="12" key="1">
    <citation type="submission" date="2021-02" db="EMBL/GenBank/DDBJ databases">
        <authorList>
            <person name="Dougan E. K."/>
            <person name="Rhodes N."/>
            <person name="Thang M."/>
            <person name="Chan C."/>
        </authorList>
    </citation>
    <scope>NUCLEOTIDE SEQUENCE</scope>
</reference>
<evidence type="ECO:0000256" key="8">
    <source>
        <dbReference type="ARBA" id="ARBA00022991"/>
    </source>
</evidence>
<dbReference type="SMART" id="SM01021">
    <property type="entry name" value="Bac_rhodopsin"/>
    <property type="match status" value="1"/>
</dbReference>
<evidence type="ECO:0000256" key="2">
    <source>
        <dbReference type="ARBA" id="ARBA00008130"/>
    </source>
</evidence>
<keyword evidence="6" id="KW-0681">Retinal protein</keyword>
<dbReference type="GO" id="GO:0016020">
    <property type="term" value="C:membrane"/>
    <property type="evidence" value="ECO:0007669"/>
    <property type="project" value="UniProtKB-SubCell"/>
</dbReference>
<dbReference type="GO" id="GO:0005216">
    <property type="term" value="F:monoatomic ion channel activity"/>
    <property type="evidence" value="ECO:0007669"/>
    <property type="project" value="InterPro"/>
</dbReference>
<comment type="similarity">
    <text evidence="2">Belongs to the archaeal/bacterial/fungal opsin family.</text>
</comment>
<evidence type="ECO:0000256" key="5">
    <source>
        <dbReference type="ARBA" id="ARBA00022692"/>
    </source>
</evidence>
<dbReference type="CDD" id="cd15242">
    <property type="entry name" value="7tm_Proteorhodopsin"/>
    <property type="match status" value="1"/>
</dbReference>
<dbReference type="Pfam" id="PF01036">
    <property type="entry name" value="Bac_rhodopsin"/>
    <property type="match status" value="1"/>
</dbReference>
<comment type="caution">
    <text evidence="12">The sequence shown here is derived from an EMBL/GenBank/DDBJ whole genome shotgun (WGS) entry which is preliminary data.</text>
</comment>
<evidence type="ECO:0000256" key="9">
    <source>
        <dbReference type="ARBA" id="ARBA00023136"/>
    </source>
</evidence>
<dbReference type="InterPro" id="IPR018229">
    <property type="entry name" value="Rhodopsin_retinal_BS"/>
</dbReference>
<dbReference type="PANTHER" id="PTHR28286">
    <property type="match status" value="1"/>
</dbReference>
<dbReference type="AlphaFoldDB" id="A0A813F7D0"/>
<evidence type="ECO:0000256" key="6">
    <source>
        <dbReference type="ARBA" id="ARBA00022925"/>
    </source>
</evidence>
<keyword evidence="8" id="KW-0157">Chromophore</keyword>
<keyword evidence="4" id="KW-0716">Sensory transduction</keyword>
<gene>
    <name evidence="12" type="ORF">PGLA1383_LOCUS28184</name>
</gene>
<dbReference type="Gene3D" id="1.20.1070.10">
    <property type="entry name" value="Rhodopsin 7-helix transmembrane proteins"/>
    <property type="match status" value="1"/>
</dbReference>
<evidence type="ECO:0000256" key="3">
    <source>
        <dbReference type="ARBA" id="ARBA00022543"/>
    </source>
</evidence>
<keyword evidence="7 11" id="KW-1133">Transmembrane helix</keyword>
<dbReference type="Proteomes" id="UP000654075">
    <property type="component" value="Unassembled WGS sequence"/>
</dbReference>
<evidence type="ECO:0008006" key="14">
    <source>
        <dbReference type="Google" id="ProtNLM"/>
    </source>
</evidence>
<keyword evidence="10" id="KW-0675">Receptor</keyword>
<keyword evidence="9 11" id="KW-0472">Membrane</keyword>
<dbReference type="EMBL" id="CAJNNV010024642">
    <property type="protein sequence ID" value="CAE8610357.1"/>
    <property type="molecule type" value="Genomic_DNA"/>
</dbReference>
<evidence type="ECO:0000256" key="11">
    <source>
        <dbReference type="SAM" id="Phobius"/>
    </source>
</evidence>
<feature type="transmembrane region" description="Helical" evidence="11">
    <location>
        <begin position="15"/>
        <end position="36"/>
    </location>
</feature>
<keyword evidence="3" id="KW-0600">Photoreceptor protein</keyword>
<evidence type="ECO:0000313" key="12">
    <source>
        <dbReference type="EMBL" id="CAE8610357.1"/>
    </source>
</evidence>
<feature type="transmembrane region" description="Helical" evidence="11">
    <location>
        <begin position="124"/>
        <end position="143"/>
    </location>
</feature>
<dbReference type="InterPro" id="IPR001425">
    <property type="entry name" value="Arc/bac/fun_rhodopsins"/>
</dbReference>
<dbReference type="SUPFAM" id="SSF81321">
    <property type="entry name" value="Family A G protein-coupled receptor-like"/>
    <property type="match status" value="1"/>
</dbReference>
<organism evidence="12 13">
    <name type="scientific">Polarella glacialis</name>
    <name type="common">Dinoflagellate</name>
    <dbReference type="NCBI Taxonomy" id="89957"/>
    <lineage>
        <taxon>Eukaryota</taxon>
        <taxon>Sar</taxon>
        <taxon>Alveolata</taxon>
        <taxon>Dinophyceae</taxon>
        <taxon>Suessiales</taxon>
        <taxon>Suessiaceae</taxon>
        <taxon>Polarella</taxon>
    </lineage>
</organism>
<evidence type="ECO:0000256" key="10">
    <source>
        <dbReference type="ARBA" id="ARBA00023170"/>
    </source>
</evidence>
<feature type="transmembrane region" description="Helical" evidence="11">
    <location>
        <begin position="99"/>
        <end position="117"/>
    </location>
</feature>
<feature type="transmembrane region" description="Helical" evidence="11">
    <location>
        <begin position="155"/>
        <end position="176"/>
    </location>
</feature>
<evidence type="ECO:0000256" key="7">
    <source>
        <dbReference type="ARBA" id="ARBA00022989"/>
    </source>
</evidence>
<name>A0A813F7D0_POLGL</name>
<comment type="subcellular location">
    <subcellularLocation>
        <location evidence="1">Membrane</location>
        <topology evidence="1">Multi-pass membrane protein</topology>
    </subcellularLocation>
</comment>
<proteinExistence type="inferred from homology"/>
<evidence type="ECO:0000313" key="13">
    <source>
        <dbReference type="Proteomes" id="UP000654075"/>
    </source>
</evidence>
<protein>
    <recommendedName>
        <fullName evidence="14">Rhodopsin</fullName>
    </recommendedName>
</protein>
<feature type="transmembrane region" description="Helical" evidence="11">
    <location>
        <begin position="48"/>
        <end position="64"/>
    </location>
</feature>
<keyword evidence="13" id="KW-1185">Reference proteome</keyword>
<evidence type="ECO:0000256" key="1">
    <source>
        <dbReference type="ARBA" id="ARBA00004141"/>
    </source>
</evidence>
<dbReference type="PRINTS" id="PR00251">
    <property type="entry name" value="BACTRLOPSIN"/>
</dbReference>
<dbReference type="GO" id="GO:0009881">
    <property type="term" value="F:photoreceptor activity"/>
    <property type="evidence" value="ECO:0007669"/>
    <property type="project" value="UniProtKB-KW"/>
</dbReference>
<dbReference type="OrthoDB" id="10261467at2759"/>